<evidence type="ECO:0000313" key="3">
    <source>
        <dbReference type="EMBL" id="PPK53178.1"/>
    </source>
</evidence>
<dbReference type="OrthoDB" id="9778801at2"/>
<feature type="region of interest" description="Disordered" evidence="1">
    <location>
        <begin position="258"/>
        <end position="303"/>
    </location>
</feature>
<dbReference type="AlphaFoldDB" id="A0A2S6G3T6"/>
<dbReference type="Proteomes" id="UP000239648">
    <property type="component" value="Unassembled WGS sequence"/>
</dbReference>
<evidence type="ECO:0008006" key="6">
    <source>
        <dbReference type="Google" id="ProtNLM"/>
    </source>
</evidence>
<dbReference type="PANTHER" id="PTHR33973:SF4">
    <property type="entry name" value="OS07G0153300 PROTEIN"/>
    <property type="match status" value="1"/>
</dbReference>
<comment type="caution">
    <text evidence="3">The sequence shown here is derived from an EMBL/GenBank/DDBJ whole genome shotgun (WGS) entry which is preliminary data.</text>
</comment>
<name>A0A2S6G3T6_9GAMM</name>
<dbReference type="Pfam" id="PF07103">
    <property type="entry name" value="DUF1365"/>
    <property type="match status" value="1"/>
</dbReference>
<gene>
    <name evidence="3" type="ORF">B0H24_102824</name>
    <name evidence="2" type="ORF">BY455_12824</name>
</gene>
<evidence type="ECO:0000313" key="2">
    <source>
        <dbReference type="EMBL" id="PPK50330.1"/>
    </source>
</evidence>
<evidence type="ECO:0000313" key="4">
    <source>
        <dbReference type="Proteomes" id="UP000239446"/>
    </source>
</evidence>
<reference evidence="3 4" key="2">
    <citation type="submission" date="2018-02" db="EMBL/GenBank/DDBJ databases">
        <title>Subsurface microbial communities from deep shales in Ohio and West Virginia, USA.</title>
        <authorList>
            <person name="Wrighton K."/>
        </authorList>
    </citation>
    <scope>NUCLEOTIDE SEQUENCE [LARGE SCALE GENOMIC DNA]</scope>
    <source>
        <strain evidence="3 4">UTICA-S1B9</strain>
    </source>
</reference>
<dbReference type="STRING" id="930118.SAMN05216429_10926"/>
<evidence type="ECO:0000313" key="5">
    <source>
        <dbReference type="Proteomes" id="UP000239648"/>
    </source>
</evidence>
<evidence type="ECO:0000256" key="1">
    <source>
        <dbReference type="SAM" id="MobiDB-lite"/>
    </source>
</evidence>
<dbReference type="PANTHER" id="PTHR33973">
    <property type="entry name" value="OS07G0153300 PROTEIN"/>
    <property type="match status" value="1"/>
</dbReference>
<dbReference type="EMBL" id="PTIU01000028">
    <property type="protein sequence ID" value="PPK53178.1"/>
    <property type="molecule type" value="Genomic_DNA"/>
</dbReference>
<dbReference type="Proteomes" id="UP000239446">
    <property type="component" value="Unassembled WGS sequence"/>
</dbReference>
<dbReference type="InterPro" id="IPR010775">
    <property type="entry name" value="DUF1365"/>
</dbReference>
<sequence length="303" mass="35069">MTTEWLEGTIRHRRKQPKKHEFQYNIGMLCLDLNDWTDIASTSPFLSSGRFNWVSLYREDYLDPDVPCLRQAVCQLVKKATGWIPDGPIQLVTHPRYLGYIFNPVSFYLCYEAGQHPENGDVPRVILAQITNTPWKQRHVYCLECEQPGPGNTSDWQSERFAFSKRFHVSPFNGMDQHYQWLFSFRGPDLRVHMNVTEGEKKQFDATLVVRRQAFDRNTFHKSLVRFPLETIKGTAGIYWNALKLKLKGVPFHTHPDKLDPKADTYRRGVDDEGLDVTETDQGKATNNKADAASEARVSSWRT</sequence>
<reference evidence="2 5" key="1">
    <citation type="submission" date="2018-02" db="EMBL/GenBank/DDBJ databases">
        <title>Deep subsurface shale carbon reservoir microbial communities from Ohio and West Virginia, USA.</title>
        <authorList>
            <person name="Wrighton K."/>
        </authorList>
    </citation>
    <scope>NUCLEOTIDE SEQUENCE [LARGE SCALE GENOMIC DNA]</scope>
    <source>
        <strain evidence="2 5">UTICA-S1B6</strain>
    </source>
</reference>
<protein>
    <recommendedName>
        <fullName evidence="6">DUF1365 family protein</fullName>
    </recommendedName>
</protein>
<accession>A0A2S6G3T6</accession>
<dbReference type="EMBL" id="PTIT01000028">
    <property type="protein sequence ID" value="PPK50330.1"/>
    <property type="molecule type" value="Genomic_DNA"/>
</dbReference>
<proteinExistence type="predicted"/>
<keyword evidence="5" id="KW-1185">Reference proteome</keyword>
<dbReference type="RefSeq" id="WP_104417117.1">
    <property type="nucleotide sequence ID" value="NZ_PTIT01000028.1"/>
</dbReference>
<feature type="compositionally biased region" description="Basic and acidic residues" evidence="1">
    <location>
        <begin position="258"/>
        <end position="271"/>
    </location>
</feature>
<organism evidence="3 4">
    <name type="scientific">Marinobacter persicus</name>
    <dbReference type="NCBI Taxonomy" id="930118"/>
    <lineage>
        <taxon>Bacteria</taxon>
        <taxon>Pseudomonadati</taxon>
        <taxon>Pseudomonadota</taxon>
        <taxon>Gammaproteobacteria</taxon>
        <taxon>Pseudomonadales</taxon>
        <taxon>Marinobacteraceae</taxon>
        <taxon>Marinobacter</taxon>
    </lineage>
</organism>